<evidence type="ECO:0000313" key="3">
    <source>
        <dbReference type="Proteomes" id="UP000683360"/>
    </source>
</evidence>
<feature type="region of interest" description="Disordered" evidence="1">
    <location>
        <begin position="291"/>
        <end position="314"/>
    </location>
</feature>
<organism evidence="2 3">
    <name type="scientific">Mytilus edulis</name>
    <name type="common">Blue mussel</name>
    <dbReference type="NCBI Taxonomy" id="6550"/>
    <lineage>
        <taxon>Eukaryota</taxon>
        <taxon>Metazoa</taxon>
        <taxon>Spiralia</taxon>
        <taxon>Lophotrochozoa</taxon>
        <taxon>Mollusca</taxon>
        <taxon>Bivalvia</taxon>
        <taxon>Autobranchia</taxon>
        <taxon>Pteriomorphia</taxon>
        <taxon>Mytilida</taxon>
        <taxon>Mytiloidea</taxon>
        <taxon>Mytilidae</taxon>
        <taxon>Mytilinae</taxon>
        <taxon>Mytilus</taxon>
    </lineage>
</organism>
<evidence type="ECO:0000256" key="1">
    <source>
        <dbReference type="SAM" id="MobiDB-lite"/>
    </source>
</evidence>
<dbReference type="EMBL" id="CAJPWZ010002933">
    <property type="protein sequence ID" value="CAG2248356.1"/>
    <property type="molecule type" value="Genomic_DNA"/>
</dbReference>
<dbReference type="PANTHER" id="PTHR21937">
    <property type="entry name" value="CCDC66 DOMAIN-CONTAINING PROTEIN"/>
    <property type="match status" value="1"/>
</dbReference>
<dbReference type="OrthoDB" id="6162046at2759"/>
<reference evidence="2" key="1">
    <citation type="submission" date="2021-03" db="EMBL/GenBank/DDBJ databases">
        <authorList>
            <person name="Bekaert M."/>
        </authorList>
    </citation>
    <scope>NUCLEOTIDE SEQUENCE</scope>
</reference>
<dbReference type="AlphaFoldDB" id="A0A8S3V0U8"/>
<evidence type="ECO:0000313" key="2">
    <source>
        <dbReference type="EMBL" id="CAG2248356.1"/>
    </source>
</evidence>
<dbReference type="PANTHER" id="PTHR21937:SF5">
    <property type="entry name" value="GENE 973-RELATED"/>
    <property type="match status" value="1"/>
</dbReference>
<proteinExistence type="predicted"/>
<accession>A0A8S3V0U8</accession>
<comment type="caution">
    <text evidence="2">The sequence shown here is derived from an EMBL/GenBank/DDBJ whole genome shotgun (WGS) entry which is preliminary data.</text>
</comment>
<feature type="compositionally biased region" description="Basic and acidic residues" evidence="1">
    <location>
        <begin position="291"/>
        <end position="305"/>
    </location>
</feature>
<sequence>MASSGGALNLSLLSRGIGEISKNGHEKIDVVFEPQDYFNFVGNSSRIYLPPIPKYDFDGLPSSTKSSHFKSQSSQEIPKTFTTRKGALLLYSEDQAHKVLSSHHDFKKARHRRPHPTEETLELSKSADELELKTVDDLAKSILSFGKREPTNDDTDVYLGFIHNTYGRRKKDLFERQIRPGFSAKRYLSLWTKSWDDNVLGKVISKGYLTEKSLFYYNSVKSTSAATAENNSLRALHRWGSIKVISTKDGVQKEVSYSTLDKVAQEEVLTDLLVKSAVHYAMKKQQELMEGNQREEAIQEVDENRSSVQQFDMRDAVEEVDFEDGKAEPEEEWF</sequence>
<protein>
    <submittedName>
        <fullName evidence="2">Uncharacterized protein</fullName>
    </submittedName>
</protein>
<dbReference type="Proteomes" id="UP000683360">
    <property type="component" value="Unassembled WGS sequence"/>
</dbReference>
<name>A0A8S3V0U8_MYTED</name>
<gene>
    <name evidence="2" type="ORF">MEDL_60191</name>
</gene>
<dbReference type="InterPro" id="IPR031440">
    <property type="entry name" value="DUF4670"/>
</dbReference>
<keyword evidence="3" id="KW-1185">Reference proteome</keyword>